<keyword evidence="3" id="KW-1185">Reference proteome</keyword>
<organism evidence="2 3">
    <name type="scientific">Caldanaerovirga acetigignens</name>
    <dbReference type="NCBI Taxonomy" id="447595"/>
    <lineage>
        <taxon>Bacteria</taxon>
        <taxon>Bacillati</taxon>
        <taxon>Bacillota</taxon>
        <taxon>Clostridia</taxon>
        <taxon>Thermosediminibacterales</taxon>
        <taxon>Thermosediminibacteraceae</taxon>
        <taxon>Caldanaerovirga</taxon>
    </lineage>
</organism>
<dbReference type="RefSeq" id="WP_073257330.1">
    <property type="nucleotide sequence ID" value="NZ_FRCR01000009.1"/>
</dbReference>
<keyword evidence="1" id="KW-0472">Membrane</keyword>
<protein>
    <submittedName>
        <fullName evidence="2">Niacin transporter</fullName>
    </submittedName>
</protein>
<name>A0A1M7KNB4_9FIRM</name>
<dbReference type="Proteomes" id="UP000184375">
    <property type="component" value="Unassembled WGS sequence"/>
</dbReference>
<evidence type="ECO:0000313" key="2">
    <source>
        <dbReference type="EMBL" id="SHM66987.1"/>
    </source>
</evidence>
<dbReference type="AlphaFoldDB" id="A0A1M7KNB4"/>
<dbReference type="EMBL" id="FRCR01000009">
    <property type="protein sequence ID" value="SHM66987.1"/>
    <property type="molecule type" value="Genomic_DNA"/>
</dbReference>
<feature type="transmembrane region" description="Helical" evidence="1">
    <location>
        <begin position="6"/>
        <end position="26"/>
    </location>
</feature>
<feature type="transmembrane region" description="Helical" evidence="1">
    <location>
        <begin position="38"/>
        <end position="60"/>
    </location>
</feature>
<sequence>MKSKNLVIGALLTSLALVIPIYFGGYLRIYIPPFSATLASHVPVMLAFLVSPLVAVMVGLGSTIGFLVMLGPVIAARAFIHVIFGYVGAKLIDKGYTFEKALLLTAPLHALGESLVVLPFGFPLYTALVLVGIGTLLHHFADSIISVILARTVLSGIMIKIKN</sequence>
<keyword evidence="1" id="KW-1133">Transmembrane helix</keyword>
<evidence type="ECO:0000313" key="3">
    <source>
        <dbReference type="Proteomes" id="UP000184375"/>
    </source>
</evidence>
<feature type="transmembrane region" description="Helical" evidence="1">
    <location>
        <begin position="66"/>
        <end position="89"/>
    </location>
</feature>
<proteinExistence type="predicted"/>
<gene>
    <name evidence="2" type="ORF">SAMN05660826_01632</name>
</gene>
<dbReference type="OrthoDB" id="1631895at2"/>
<evidence type="ECO:0000256" key="1">
    <source>
        <dbReference type="SAM" id="Phobius"/>
    </source>
</evidence>
<dbReference type="STRING" id="447595.SAMN05660826_01632"/>
<accession>A0A1M7KNB4</accession>
<keyword evidence="1" id="KW-0812">Transmembrane</keyword>
<reference evidence="3" key="1">
    <citation type="submission" date="2016-11" db="EMBL/GenBank/DDBJ databases">
        <authorList>
            <person name="Varghese N."/>
            <person name="Submissions S."/>
        </authorList>
    </citation>
    <scope>NUCLEOTIDE SEQUENCE [LARGE SCALE GENOMIC DNA]</scope>
    <source>
        <strain evidence="3">DSM 18802</strain>
    </source>
</reference>